<sequence>MASNLRKSQEGEEDSIEGKCDDGVPTSDTSGGHSDGMISVSTDNQPGKLFLAFQCNHPFTKLDDPLNHPIGMKNATEDQIESSSRVKNCRKRCRMETSMHLNGENTDLDLSLTLSSPALSIKEESLNESVSSSSPSQHSCISMEGNPRQTLKKTEIHDVPALIVMGCQRCYMFVMVSELDPMCPQCKSTSLLDIFRENPAKKTRKI</sequence>
<dbReference type="Proteomes" id="UP000325577">
    <property type="component" value="Linkage Group LG18"/>
</dbReference>
<feature type="region of interest" description="Disordered" evidence="1">
    <location>
        <begin position="1"/>
        <end position="42"/>
    </location>
</feature>
<dbReference type="InterPro" id="IPR055281">
    <property type="entry name" value="GIR1-2/SIED1"/>
</dbReference>
<dbReference type="Pfam" id="PF24747">
    <property type="entry name" value="Zn-ribbon_GIR1"/>
    <property type="match status" value="1"/>
</dbReference>
<organism evidence="3 4">
    <name type="scientific">Nyssa sinensis</name>
    <dbReference type="NCBI Taxonomy" id="561372"/>
    <lineage>
        <taxon>Eukaryota</taxon>
        <taxon>Viridiplantae</taxon>
        <taxon>Streptophyta</taxon>
        <taxon>Embryophyta</taxon>
        <taxon>Tracheophyta</taxon>
        <taxon>Spermatophyta</taxon>
        <taxon>Magnoliopsida</taxon>
        <taxon>eudicotyledons</taxon>
        <taxon>Gunneridae</taxon>
        <taxon>Pentapetalae</taxon>
        <taxon>asterids</taxon>
        <taxon>Cornales</taxon>
        <taxon>Nyssaceae</taxon>
        <taxon>Nyssa</taxon>
    </lineage>
</organism>
<protein>
    <recommendedName>
        <fullName evidence="2">GIR1-like zinc ribbon domain-containing protein</fullName>
    </recommendedName>
</protein>
<evidence type="ECO:0000313" key="3">
    <source>
        <dbReference type="EMBL" id="KAA8534582.1"/>
    </source>
</evidence>
<dbReference type="PANTHER" id="PTHR33177:SF77">
    <property type="entry name" value="LITAF DOMAIN-CONTAINING PROTEIN"/>
    <property type="match status" value="1"/>
</dbReference>
<reference evidence="3 4" key="1">
    <citation type="submission" date="2019-09" db="EMBL/GenBank/DDBJ databases">
        <title>A chromosome-level genome assembly of the Chinese tupelo Nyssa sinensis.</title>
        <authorList>
            <person name="Yang X."/>
            <person name="Kang M."/>
            <person name="Yang Y."/>
            <person name="Xiong H."/>
            <person name="Wang M."/>
            <person name="Zhang Z."/>
            <person name="Wang Z."/>
            <person name="Wu H."/>
            <person name="Ma T."/>
            <person name="Liu J."/>
            <person name="Xi Z."/>
        </authorList>
    </citation>
    <scope>NUCLEOTIDE SEQUENCE [LARGE SCALE GENOMIC DNA]</scope>
    <source>
        <strain evidence="3">J267</strain>
        <tissue evidence="3">Leaf</tissue>
    </source>
</reference>
<evidence type="ECO:0000259" key="2">
    <source>
        <dbReference type="Pfam" id="PF24747"/>
    </source>
</evidence>
<dbReference type="EMBL" id="CM018041">
    <property type="protein sequence ID" value="KAA8534582.1"/>
    <property type="molecule type" value="Genomic_DNA"/>
</dbReference>
<feature type="domain" description="GIR1-like zinc ribbon" evidence="2">
    <location>
        <begin position="162"/>
        <end position="194"/>
    </location>
</feature>
<proteinExistence type="predicted"/>
<dbReference type="InterPro" id="IPR056440">
    <property type="entry name" value="Zn-ribbon_GIR1"/>
</dbReference>
<dbReference type="OrthoDB" id="1581126at2759"/>
<keyword evidence="4" id="KW-1185">Reference proteome</keyword>
<dbReference type="AlphaFoldDB" id="A0A5J5AXS9"/>
<dbReference type="PANTHER" id="PTHR33177">
    <property type="entry name" value="PUTATIVE-RELATED"/>
    <property type="match status" value="1"/>
</dbReference>
<gene>
    <name evidence="3" type="ORF">F0562_032159</name>
</gene>
<name>A0A5J5AXS9_9ASTE</name>
<accession>A0A5J5AXS9</accession>
<evidence type="ECO:0000313" key="4">
    <source>
        <dbReference type="Proteomes" id="UP000325577"/>
    </source>
</evidence>
<evidence type="ECO:0000256" key="1">
    <source>
        <dbReference type="SAM" id="MobiDB-lite"/>
    </source>
</evidence>